<evidence type="ECO:0000256" key="4">
    <source>
        <dbReference type="ARBA" id="ARBA00022989"/>
    </source>
</evidence>
<dbReference type="Pfam" id="PF00027">
    <property type="entry name" value="cNMP_binding"/>
    <property type="match status" value="1"/>
</dbReference>
<evidence type="ECO:0000256" key="3">
    <source>
        <dbReference type="ARBA" id="ARBA00022692"/>
    </source>
</evidence>
<evidence type="ECO:0000313" key="11">
    <source>
        <dbReference type="Proteomes" id="UP000037460"/>
    </source>
</evidence>
<comment type="subcellular location">
    <subcellularLocation>
        <location evidence="1">Membrane</location>
        <topology evidence="1">Multi-pass membrane protein</topology>
    </subcellularLocation>
</comment>
<name>A0A0M0JPP3_9EUKA</name>
<dbReference type="PANTHER" id="PTHR47823:SF9">
    <property type="entry name" value="CHROMOSOME UNDETERMINED SCAFFOLD_10, WHOLE GENOME SHOTGUN SEQUENCE"/>
    <property type="match status" value="1"/>
</dbReference>
<feature type="transmembrane region" description="Helical" evidence="8">
    <location>
        <begin position="172"/>
        <end position="196"/>
    </location>
</feature>
<dbReference type="Gene3D" id="1.10.287.630">
    <property type="entry name" value="Helix hairpin bin"/>
    <property type="match status" value="1"/>
</dbReference>
<evidence type="ECO:0000313" key="10">
    <source>
        <dbReference type="EMBL" id="KOO28460.1"/>
    </source>
</evidence>
<keyword evidence="7" id="KW-0407">Ion channel</keyword>
<dbReference type="InterPro" id="IPR003938">
    <property type="entry name" value="K_chnl_volt-dep_EAG/ELK/ERG"/>
</dbReference>
<dbReference type="OrthoDB" id="432483at2759"/>
<evidence type="ECO:0000256" key="6">
    <source>
        <dbReference type="ARBA" id="ARBA00023136"/>
    </source>
</evidence>
<reference evidence="11" key="1">
    <citation type="journal article" date="2015" name="PLoS Genet.">
        <title>Genome Sequence and Transcriptome Analyses of Chrysochromulina tobin: Metabolic Tools for Enhanced Algal Fitness in the Prominent Order Prymnesiales (Haptophyceae).</title>
        <authorList>
            <person name="Hovde B.T."/>
            <person name="Deodato C.R."/>
            <person name="Hunsperger H.M."/>
            <person name="Ryken S.A."/>
            <person name="Yost W."/>
            <person name="Jha R.K."/>
            <person name="Patterson J."/>
            <person name="Monnat R.J. Jr."/>
            <person name="Barlow S.B."/>
            <person name="Starkenburg S.R."/>
            <person name="Cattolico R.A."/>
        </authorList>
    </citation>
    <scope>NUCLEOTIDE SEQUENCE</scope>
    <source>
        <strain evidence="11">CCMP291</strain>
    </source>
</reference>
<dbReference type="GO" id="GO:0005249">
    <property type="term" value="F:voltage-gated potassium channel activity"/>
    <property type="evidence" value="ECO:0007669"/>
    <property type="project" value="InterPro"/>
</dbReference>
<evidence type="ECO:0000256" key="2">
    <source>
        <dbReference type="ARBA" id="ARBA00022448"/>
    </source>
</evidence>
<dbReference type="AlphaFoldDB" id="A0A0M0JPP3"/>
<protein>
    <submittedName>
        <fullName evidence="10">Cyclic nucleotide-binding protein</fullName>
    </submittedName>
</protein>
<feature type="transmembrane region" description="Helical" evidence="8">
    <location>
        <begin position="32"/>
        <end position="50"/>
    </location>
</feature>
<feature type="domain" description="Cyclic nucleotide-binding" evidence="9">
    <location>
        <begin position="352"/>
        <end position="435"/>
    </location>
</feature>
<dbReference type="PROSITE" id="PS50042">
    <property type="entry name" value="CNMP_BINDING_3"/>
    <property type="match status" value="1"/>
</dbReference>
<dbReference type="InterPro" id="IPR014710">
    <property type="entry name" value="RmlC-like_jellyroll"/>
</dbReference>
<dbReference type="InterPro" id="IPR005821">
    <property type="entry name" value="Ion_trans_dom"/>
</dbReference>
<dbReference type="InterPro" id="IPR018490">
    <property type="entry name" value="cNMP-bd_dom_sf"/>
</dbReference>
<keyword evidence="6 8" id="KW-0472">Membrane</keyword>
<accession>A0A0M0JPP3</accession>
<keyword evidence="2" id="KW-0813">Transport</keyword>
<dbReference type="CDD" id="cd00038">
    <property type="entry name" value="CAP_ED"/>
    <property type="match status" value="1"/>
</dbReference>
<sequence length="479" mass="55049">MEEEDEEDEAALNARAAGVFLPTDKWKETWDLLVLSMIIYSAISVPYRICFDAPATGMFGSLEQAVSFLFFVDVIFNFNTAYVEGEKWVIDRPAIAVRYLQGWFWIDFPSCIPVSLLDSLMSGDQGNFGMLRFLRLFRLLRLLKLLRLATIVAELEDRFDLNLCFLRIMQMLLALIFLAHILACFWFYMAAVVGIDPEIVTWVSAYRDGYLMEEPPSVQYLASMYWALTTLTTVGYGDIVATNDAERGYAVFALLMGALVFGYMISSIASLVKALDRQGGLTEERMDEIKEYMRWRKLPRELTVRMRRYYENYYDTCTAFDEKAILGNLTPSMRMEVVRHVFKDTLGKLPLFANKLDRKLQVAIFSLFRPVAVMAKEVIFSRGDMPLSMYILLKGGVEAVKTMDSSHLYRVRLRQFFGTAVLTGRRHDSTHRSITKCDLFSIAAEDLRDLFNKFPLEGSVFFEALLRIHRKTQKGGGYF</sequence>
<dbReference type="FunFam" id="1.10.287.70:FF:000123">
    <property type="entry name" value="Potassium channel KAT3"/>
    <property type="match status" value="1"/>
</dbReference>
<evidence type="ECO:0000256" key="5">
    <source>
        <dbReference type="ARBA" id="ARBA00023065"/>
    </source>
</evidence>
<dbReference type="Pfam" id="PF00520">
    <property type="entry name" value="Ion_trans"/>
    <property type="match status" value="1"/>
</dbReference>
<feature type="transmembrane region" description="Helical" evidence="8">
    <location>
        <begin position="249"/>
        <end position="272"/>
    </location>
</feature>
<dbReference type="InterPro" id="IPR000595">
    <property type="entry name" value="cNMP-bd_dom"/>
</dbReference>
<dbReference type="SUPFAM" id="SSF51206">
    <property type="entry name" value="cAMP-binding domain-like"/>
    <property type="match status" value="1"/>
</dbReference>
<dbReference type="SMART" id="SM00100">
    <property type="entry name" value="cNMP"/>
    <property type="match status" value="1"/>
</dbReference>
<dbReference type="PANTHER" id="PTHR47823">
    <property type="entry name" value="ION_TRANS DOMAIN-CONTAINING PROTEIN"/>
    <property type="match status" value="1"/>
</dbReference>
<feature type="transmembrane region" description="Helical" evidence="8">
    <location>
        <begin position="217"/>
        <end position="237"/>
    </location>
</feature>
<gene>
    <name evidence="10" type="ORF">Ctob_002338</name>
</gene>
<evidence type="ECO:0000256" key="7">
    <source>
        <dbReference type="ARBA" id="ARBA00023303"/>
    </source>
</evidence>
<keyword evidence="5" id="KW-0406">Ion transport</keyword>
<organism evidence="10 11">
    <name type="scientific">Chrysochromulina tobinii</name>
    <dbReference type="NCBI Taxonomy" id="1460289"/>
    <lineage>
        <taxon>Eukaryota</taxon>
        <taxon>Haptista</taxon>
        <taxon>Haptophyta</taxon>
        <taxon>Prymnesiophyceae</taxon>
        <taxon>Prymnesiales</taxon>
        <taxon>Chrysochromulinaceae</taxon>
        <taxon>Chrysochromulina</taxon>
    </lineage>
</organism>
<evidence type="ECO:0000256" key="8">
    <source>
        <dbReference type="SAM" id="Phobius"/>
    </source>
</evidence>
<dbReference type="Proteomes" id="UP000037460">
    <property type="component" value="Unassembled WGS sequence"/>
</dbReference>
<comment type="caution">
    <text evidence="10">The sequence shown here is derived from an EMBL/GenBank/DDBJ whole genome shotgun (WGS) entry which is preliminary data.</text>
</comment>
<evidence type="ECO:0000259" key="9">
    <source>
        <dbReference type="PROSITE" id="PS50042"/>
    </source>
</evidence>
<dbReference type="Gene3D" id="1.10.287.70">
    <property type="match status" value="1"/>
</dbReference>
<dbReference type="Gene3D" id="2.60.120.10">
    <property type="entry name" value="Jelly Rolls"/>
    <property type="match status" value="1"/>
</dbReference>
<evidence type="ECO:0000256" key="1">
    <source>
        <dbReference type="ARBA" id="ARBA00004141"/>
    </source>
</evidence>
<dbReference type="GO" id="GO:0016020">
    <property type="term" value="C:membrane"/>
    <property type="evidence" value="ECO:0007669"/>
    <property type="project" value="UniProtKB-SubCell"/>
</dbReference>
<keyword evidence="11" id="KW-1185">Reference proteome</keyword>
<keyword evidence="3 8" id="KW-0812">Transmembrane</keyword>
<proteinExistence type="predicted"/>
<dbReference type="PRINTS" id="PR01463">
    <property type="entry name" value="EAGCHANLFMLY"/>
</dbReference>
<dbReference type="SUPFAM" id="SSF81324">
    <property type="entry name" value="Voltage-gated potassium channels"/>
    <property type="match status" value="1"/>
</dbReference>
<keyword evidence="4 8" id="KW-1133">Transmembrane helix</keyword>
<dbReference type="EMBL" id="JWZX01002565">
    <property type="protein sequence ID" value="KOO28460.1"/>
    <property type="molecule type" value="Genomic_DNA"/>
</dbReference>